<sequence>MVSRFPALLPWRAPTERHGEPQQHDSANRSISTWLNRAAFAIPAAGTWGDAGRNIAAGPNFWQDDAALEKQFPISERYKMIFRAEAFNLFNRAQYGQPSGSFNTASFGAITSVINTTGLVGTGTPRQMEFALRLNF</sequence>
<organism evidence="3 4">
    <name type="scientific">Tunturiibacter lichenicola</name>
    <dbReference type="NCBI Taxonomy" id="2051959"/>
    <lineage>
        <taxon>Bacteria</taxon>
        <taxon>Pseudomonadati</taxon>
        <taxon>Acidobacteriota</taxon>
        <taxon>Terriglobia</taxon>
        <taxon>Terriglobales</taxon>
        <taxon>Acidobacteriaceae</taxon>
        <taxon>Tunturiibacter</taxon>
    </lineage>
</organism>
<evidence type="ECO:0000259" key="2">
    <source>
        <dbReference type="Pfam" id="PF25183"/>
    </source>
</evidence>
<comment type="caution">
    <text evidence="3">The sequence shown here is derived from an EMBL/GenBank/DDBJ whole genome shotgun (WGS) entry which is preliminary data.</text>
</comment>
<proteinExistence type="predicted"/>
<dbReference type="Pfam" id="PF25183">
    <property type="entry name" value="OMP_b-brl_4"/>
    <property type="match status" value="1"/>
</dbReference>
<gene>
    <name evidence="3" type="ORF">HDF10_001239</name>
</gene>
<evidence type="ECO:0000256" key="1">
    <source>
        <dbReference type="SAM" id="MobiDB-lite"/>
    </source>
</evidence>
<evidence type="ECO:0000313" key="3">
    <source>
        <dbReference type="EMBL" id="MBB5343289.1"/>
    </source>
</evidence>
<dbReference type="Proteomes" id="UP000569092">
    <property type="component" value="Unassembled WGS sequence"/>
</dbReference>
<accession>A0A7W8J8J5</accession>
<feature type="region of interest" description="Disordered" evidence="1">
    <location>
        <begin position="1"/>
        <end position="27"/>
    </location>
</feature>
<feature type="domain" description="TonB-dependent transporter Oar-like beta-barrel" evidence="2">
    <location>
        <begin position="18"/>
        <end position="127"/>
    </location>
</feature>
<dbReference type="InterPro" id="IPR057601">
    <property type="entry name" value="Oar-like_b-barrel"/>
</dbReference>
<reference evidence="3 4" key="1">
    <citation type="submission" date="2020-08" db="EMBL/GenBank/DDBJ databases">
        <title>Genomic Encyclopedia of Type Strains, Phase IV (KMG-V): Genome sequencing to study the core and pangenomes of soil and plant-associated prokaryotes.</title>
        <authorList>
            <person name="Whitman W."/>
        </authorList>
    </citation>
    <scope>NUCLEOTIDE SEQUENCE [LARGE SCALE GENOMIC DNA]</scope>
    <source>
        <strain evidence="3 4">M8US30</strain>
    </source>
</reference>
<dbReference type="AlphaFoldDB" id="A0A7W8J8J5"/>
<dbReference type="EMBL" id="JACHDZ010000001">
    <property type="protein sequence ID" value="MBB5343289.1"/>
    <property type="molecule type" value="Genomic_DNA"/>
</dbReference>
<name>A0A7W8J8J5_9BACT</name>
<protein>
    <recommendedName>
        <fullName evidence="2">TonB-dependent transporter Oar-like beta-barrel domain-containing protein</fullName>
    </recommendedName>
</protein>
<feature type="compositionally biased region" description="Basic and acidic residues" evidence="1">
    <location>
        <begin position="14"/>
        <end position="27"/>
    </location>
</feature>
<evidence type="ECO:0000313" key="4">
    <source>
        <dbReference type="Proteomes" id="UP000569092"/>
    </source>
</evidence>